<organism evidence="2">
    <name type="scientific">Rhizophora mucronata</name>
    <name type="common">Asiatic mangrove</name>
    <dbReference type="NCBI Taxonomy" id="61149"/>
    <lineage>
        <taxon>Eukaryota</taxon>
        <taxon>Viridiplantae</taxon>
        <taxon>Streptophyta</taxon>
        <taxon>Embryophyta</taxon>
        <taxon>Tracheophyta</taxon>
        <taxon>Spermatophyta</taxon>
        <taxon>Magnoliopsida</taxon>
        <taxon>eudicotyledons</taxon>
        <taxon>Gunneridae</taxon>
        <taxon>Pentapetalae</taxon>
        <taxon>rosids</taxon>
        <taxon>fabids</taxon>
        <taxon>Malpighiales</taxon>
        <taxon>Rhizophoraceae</taxon>
        <taxon>Rhizophora</taxon>
    </lineage>
</organism>
<keyword evidence="1" id="KW-0732">Signal</keyword>
<feature type="chain" id="PRO_5015171276" evidence="1">
    <location>
        <begin position="20"/>
        <end position="34"/>
    </location>
</feature>
<dbReference type="AlphaFoldDB" id="A0A2P2M2H4"/>
<evidence type="ECO:0000313" key="2">
    <source>
        <dbReference type="EMBL" id="MBX24430.1"/>
    </source>
</evidence>
<dbReference type="EMBL" id="GGEC01043946">
    <property type="protein sequence ID" value="MBX24430.1"/>
    <property type="molecule type" value="Transcribed_RNA"/>
</dbReference>
<reference evidence="2" key="1">
    <citation type="submission" date="2018-02" db="EMBL/GenBank/DDBJ databases">
        <title>Rhizophora mucronata_Transcriptome.</title>
        <authorList>
            <person name="Meera S.P."/>
            <person name="Sreeshan A."/>
            <person name="Augustine A."/>
        </authorList>
    </citation>
    <scope>NUCLEOTIDE SEQUENCE</scope>
    <source>
        <tissue evidence="2">Leaf</tissue>
    </source>
</reference>
<feature type="signal peptide" evidence="1">
    <location>
        <begin position="1"/>
        <end position="19"/>
    </location>
</feature>
<protein>
    <submittedName>
        <fullName evidence="2">Uncharacterized protein</fullName>
    </submittedName>
</protein>
<sequence length="34" mass="3620">MKDRLIAILNLTCILLVVCDAPSLFGPNPASFSS</sequence>
<name>A0A2P2M2H4_RHIMU</name>
<proteinExistence type="predicted"/>
<evidence type="ECO:0000256" key="1">
    <source>
        <dbReference type="SAM" id="SignalP"/>
    </source>
</evidence>
<accession>A0A2P2M2H4</accession>